<evidence type="ECO:0000313" key="5">
    <source>
        <dbReference type="Proteomes" id="UP001274830"/>
    </source>
</evidence>
<dbReference type="GO" id="GO:0016787">
    <property type="term" value="F:hydrolase activity"/>
    <property type="evidence" value="ECO:0007669"/>
    <property type="project" value="UniProtKB-KW"/>
</dbReference>
<evidence type="ECO:0000256" key="1">
    <source>
        <dbReference type="ARBA" id="ARBA00022801"/>
    </source>
</evidence>
<dbReference type="Pfam" id="PF00561">
    <property type="entry name" value="Abhydrolase_1"/>
    <property type="match status" value="1"/>
</dbReference>
<accession>A0AAE0WQT0</accession>
<dbReference type="PANTHER" id="PTHR43329">
    <property type="entry name" value="EPOXIDE HYDROLASE"/>
    <property type="match status" value="1"/>
</dbReference>
<feature type="domain" description="AB hydrolase-1" evidence="3">
    <location>
        <begin position="41"/>
        <end position="146"/>
    </location>
</feature>
<dbReference type="InterPro" id="IPR029058">
    <property type="entry name" value="AB_hydrolase_fold"/>
</dbReference>
<dbReference type="EMBL" id="JAUTXT010000011">
    <property type="protein sequence ID" value="KAK3676298.1"/>
    <property type="molecule type" value="Genomic_DNA"/>
</dbReference>
<evidence type="ECO:0000313" key="4">
    <source>
        <dbReference type="EMBL" id="KAK3676298.1"/>
    </source>
</evidence>
<dbReference type="AlphaFoldDB" id="A0AAE0WQT0"/>
<dbReference type="InterPro" id="IPR000073">
    <property type="entry name" value="AB_hydrolase_1"/>
</dbReference>
<dbReference type="Gene3D" id="3.40.50.1820">
    <property type="entry name" value="alpha/beta hydrolase"/>
    <property type="match status" value="1"/>
</dbReference>
<dbReference type="PRINTS" id="PR00412">
    <property type="entry name" value="EPOXHYDRLASE"/>
</dbReference>
<dbReference type="SUPFAM" id="SSF53474">
    <property type="entry name" value="alpha/beta-Hydrolases"/>
    <property type="match status" value="1"/>
</dbReference>
<proteinExistence type="inferred from homology"/>
<dbReference type="InterPro" id="IPR000639">
    <property type="entry name" value="Epox_hydrolase-like"/>
</dbReference>
<evidence type="ECO:0000259" key="3">
    <source>
        <dbReference type="Pfam" id="PF00561"/>
    </source>
</evidence>
<comment type="similarity">
    <text evidence="2">Belongs to the AB hydrolase superfamily. Epoxide hydrolase family.</text>
</comment>
<sequence>MDKLDKLTPDDSRIRHGYVNSNGHKWHYLDVAASTPDERGLVVLIHGFPDISLAWRYQIPMLSALGLRCIALDCMGYGLTGTSSNLRDFGYKNHADAVAAIAKEAGASRIILGGHDWGGLVVYRIAQWYPDLVSHVFSVATPFSAPMEQYVSTEQLVNGPLPQFGYQLQFGSEDHRVEKVLQGKSLIRKFLSGMYGGKLASGKTVMVPETGVDLEAMADEKDEVKMTALLNDEELDYYVDQFAVNGVEGPCNWYRLRKVNWEDEKAMPVSQRAGIQQPVLFVQATYDSVLRPEMSKGMEKAIPNLTRGEVPSSHWALWHNGNKTNEIIKEWFEGVVFGGKSKL</sequence>
<protein>
    <recommendedName>
        <fullName evidence="3">AB hydrolase-1 domain-containing protein</fullName>
    </recommendedName>
</protein>
<keyword evidence="1" id="KW-0378">Hydrolase</keyword>
<organism evidence="4 5">
    <name type="scientific">Recurvomyces mirabilis</name>
    <dbReference type="NCBI Taxonomy" id="574656"/>
    <lineage>
        <taxon>Eukaryota</taxon>
        <taxon>Fungi</taxon>
        <taxon>Dikarya</taxon>
        <taxon>Ascomycota</taxon>
        <taxon>Pezizomycotina</taxon>
        <taxon>Dothideomycetes</taxon>
        <taxon>Dothideomycetidae</taxon>
        <taxon>Mycosphaerellales</taxon>
        <taxon>Teratosphaeriaceae</taxon>
        <taxon>Recurvomyces</taxon>
    </lineage>
</organism>
<evidence type="ECO:0000256" key="2">
    <source>
        <dbReference type="ARBA" id="ARBA00038334"/>
    </source>
</evidence>
<name>A0AAE0WQT0_9PEZI</name>
<dbReference type="Proteomes" id="UP001274830">
    <property type="component" value="Unassembled WGS sequence"/>
</dbReference>
<comment type="caution">
    <text evidence="4">The sequence shown here is derived from an EMBL/GenBank/DDBJ whole genome shotgun (WGS) entry which is preliminary data.</text>
</comment>
<keyword evidence="5" id="KW-1185">Reference proteome</keyword>
<gene>
    <name evidence="4" type="ORF">LTR78_004049</name>
</gene>
<reference evidence="4" key="1">
    <citation type="submission" date="2023-07" db="EMBL/GenBank/DDBJ databases">
        <title>Black Yeasts Isolated from many extreme environments.</title>
        <authorList>
            <person name="Coleine C."/>
            <person name="Stajich J.E."/>
            <person name="Selbmann L."/>
        </authorList>
    </citation>
    <scope>NUCLEOTIDE SEQUENCE</scope>
    <source>
        <strain evidence="4">CCFEE 5485</strain>
    </source>
</reference>